<dbReference type="STRING" id="157652.A0A371EUP1"/>
<protein>
    <recommendedName>
        <fullName evidence="3">Reverse transcriptase domain-containing protein</fullName>
    </recommendedName>
</protein>
<sequence length="132" mass="15187">MGVECETAKLKEAELIKEVDYMTCLSNVVLVKNSNGKWKICVDYTNLNKTCAKDSYSLPSIDWLVNGASDFHVFNFLNTYSRYNQIRRYPPNEEKTTFMIEGPNYCYQGSRTSDYGQSLLRLDRQKPRGVCG</sequence>
<gene>
    <name evidence="1" type="ORF">CR513_51140</name>
</gene>
<evidence type="ECO:0008006" key="3">
    <source>
        <dbReference type="Google" id="ProtNLM"/>
    </source>
</evidence>
<dbReference type="AlphaFoldDB" id="A0A371EUP1"/>
<organism evidence="1 2">
    <name type="scientific">Mucuna pruriens</name>
    <name type="common">Velvet bean</name>
    <name type="synonym">Dolichos pruriens</name>
    <dbReference type="NCBI Taxonomy" id="157652"/>
    <lineage>
        <taxon>Eukaryota</taxon>
        <taxon>Viridiplantae</taxon>
        <taxon>Streptophyta</taxon>
        <taxon>Embryophyta</taxon>
        <taxon>Tracheophyta</taxon>
        <taxon>Spermatophyta</taxon>
        <taxon>Magnoliopsida</taxon>
        <taxon>eudicotyledons</taxon>
        <taxon>Gunneridae</taxon>
        <taxon>Pentapetalae</taxon>
        <taxon>rosids</taxon>
        <taxon>fabids</taxon>
        <taxon>Fabales</taxon>
        <taxon>Fabaceae</taxon>
        <taxon>Papilionoideae</taxon>
        <taxon>50 kb inversion clade</taxon>
        <taxon>NPAAA clade</taxon>
        <taxon>indigoferoid/millettioid clade</taxon>
        <taxon>Phaseoleae</taxon>
        <taxon>Mucuna</taxon>
    </lineage>
</organism>
<feature type="non-terminal residue" evidence="1">
    <location>
        <position position="1"/>
    </location>
</feature>
<dbReference type="PANTHER" id="PTHR24559:SF444">
    <property type="entry name" value="REVERSE TRANSCRIPTASE DOMAIN-CONTAINING PROTEIN"/>
    <property type="match status" value="1"/>
</dbReference>
<proteinExistence type="predicted"/>
<accession>A0A371EUP1</accession>
<reference evidence="1" key="1">
    <citation type="submission" date="2018-05" db="EMBL/GenBank/DDBJ databases">
        <title>Draft genome of Mucuna pruriens seed.</title>
        <authorList>
            <person name="Nnadi N.E."/>
            <person name="Vos R."/>
            <person name="Hasami M.H."/>
            <person name="Devisetty U.K."/>
            <person name="Aguiy J.C."/>
        </authorList>
    </citation>
    <scope>NUCLEOTIDE SEQUENCE [LARGE SCALE GENOMIC DNA]</scope>
    <source>
        <strain evidence="1">JCA_2017</strain>
    </source>
</reference>
<dbReference type="Gene3D" id="3.10.10.10">
    <property type="entry name" value="HIV Type 1 Reverse Transcriptase, subunit A, domain 1"/>
    <property type="match status" value="1"/>
</dbReference>
<name>A0A371EUP1_MUCPR</name>
<dbReference type="InterPro" id="IPR043128">
    <property type="entry name" value="Rev_trsase/Diguanyl_cyclase"/>
</dbReference>
<dbReference type="EMBL" id="QJKJ01011996">
    <property type="protein sequence ID" value="RDX69706.1"/>
    <property type="molecule type" value="Genomic_DNA"/>
</dbReference>
<evidence type="ECO:0000313" key="1">
    <source>
        <dbReference type="EMBL" id="RDX69706.1"/>
    </source>
</evidence>
<comment type="caution">
    <text evidence="1">The sequence shown here is derived from an EMBL/GenBank/DDBJ whole genome shotgun (WGS) entry which is preliminary data.</text>
</comment>
<dbReference type="Gene3D" id="3.30.70.270">
    <property type="match status" value="1"/>
</dbReference>
<dbReference type="InterPro" id="IPR053134">
    <property type="entry name" value="RNA-dir_DNA_polymerase"/>
</dbReference>
<dbReference type="OrthoDB" id="1928766at2759"/>
<evidence type="ECO:0000313" key="2">
    <source>
        <dbReference type="Proteomes" id="UP000257109"/>
    </source>
</evidence>
<keyword evidence="2" id="KW-1185">Reference proteome</keyword>
<dbReference type="PANTHER" id="PTHR24559">
    <property type="entry name" value="TRANSPOSON TY3-I GAG-POL POLYPROTEIN"/>
    <property type="match status" value="1"/>
</dbReference>
<dbReference type="SUPFAM" id="SSF56672">
    <property type="entry name" value="DNA/RNA polymerases"/>
    <property type="match status" value="1"/>
</dbReference>
<dbReference type="InterPro" id="IPR043502">
    <property type="entry name" value="DNA/RNA_pol_sf"/>
</dbReference>
<dbReference type="Proteomes" id="UP000257109">
    <property type="component" value="Unassembled WGS sequence"/>
</dbReference>